<gene>
    <name evidence="2" type="primary">LOC107942005</name>
</gene>
<dbReference type="Gene3D" id="3.60.10.10">
    <property type="entry name" value="Endonuclease/exonuclease/phosphatase"/>
    <property type="match status" value="1"/>
</dbReference>
<proteinExistence type="predicted"/>
<evidence type="ECO:0000313" key="1">
    <source>
        <dbReference type="Proteomes" id="UP000818029"/>
    </source>
</evidence>
<dbReference type="STRING" id="3635.A0A1U8MWB6"/>
<name>A0A1U8MWB6_GOSHI</name>
<dbReference type="SUPFAM" id="SSF56219">
    <property type="entry name" value="DNase I-like"/>
    <property type="match status" value="1"/>
</dbReference>
<dbReference type="PaxDb" id="3635-A0A1U8MWB6"/>
<keyword evidence="1" id="KW-1185">Reference proteome</keyword>
<sequence>MSEGSIDKSAKDRQVGSFPWILGGDFNVSLSLEESSCFNGSQGSTSDMRDFQEFVRSIGIVDHAFEGPRYTWSNHQSDTFMARKLDRLDQPVYSPLKLFKFFNFWVKHKDFMNIVAESWGKEVHGDPNPMLRLFIKLKRLKAPLRALNVAAFGQIPERLLHGEFKALQDAEEQFYRQKARVHWIREGDQYTKFFHRTLAVKRSKVTIRALVEVDLARPISNAEIKTALFEQGNDKSPGTDGALNFLDALIGWIAACVTSPNSSISINGGLVGLFKGAKGLRQGDPLSPYLFAIVMNVLSRLLEIAANRLQLNTSESELFAAEVLEDELDSMISDHWVQGSRLLVRYLGLPPVARKLSIPDCKALIEKIVAKINHWSCSYVIISVERLVRGSKS</sequence>
<dbReference type="KEGG" id="ghi:107942005"/>
<dbReference type="AlphaFoldDB" id="A0A1U8MWB6"/>
<dbReference type="PANTHER" id="PTHR33116">
    <property type="entry name" value="REVERSE TRANSCRIPTASE ZINC-BINDING DOMAIN-CONTAINING PROTEIN-RELATED-RELATED"/>
    <property type="match status" value="1"/>
</dbReference>
<organism evidence="1 2">
    <name type="scientific">Gossypium hirsutum</name>
    <name type="common">Upland cotton</name>
    <name type="synonym">Gossypium mexicanum</name>
    <dbReference type="NCBI Taxonomy" id="3635"/>
    <lineage>
        <taxon>Eukaryota</taxon>
        <taxon>Viridiplantae</taxon>
        <taxon>Streptophyta</taxon>
        <taxon>Embryophyta</taxon>
        <taxon>Tracheophyta</taxon>
        <taxon>Spermatophyta</taxon>
        <taxon>Magnoliopsida</taxon>
        <taxon>eudicotyledons</taxon>
        <taxon>Gunneridae</taxon>
        <taxon>Pentapetalae</taxon>
        <taxon>rosids</taxon>
        <taxon>malvids</taxon>
        <taxon>Malvales</taxon>
        <taxon>Malvaceae</taxon>
        <taxon>Malvoideae</taxon>
        <taxon>Gossypium</taxon>
    </lineage>
</organism>
<dbReference type="RefSeq" id="XP_016731131.1">
    <property type="nucleotide sequence ID" value="XM_016875642.1"/>
</dbReference>
<dbReference type="InterPro" id="IPR036691">
    <property type="entry name" value="Endo/exonu/phosph_ase_sf"/>
</dbReference>
<accession>A0A1U8MWB6</accession>
<evidence type="ECO:0008006" key="3">
    <source>
        <dbReference type="Google" id="ProtNLM"/>
    </source>
</evidence>
<protein>
    <recommendedName>
        <fullName evidence="3">Reverse transcriptase</fullName>
    </recommendedName>
</protein>
<evidence type="ECO:0000313" key="2">
    <source>
        <dbReference type="RefSeq" id="XP_016731131.1"/>
    </source>
</evidence>
<dbReference type="GeneID" id="107942005"/>
<dbReference type="Proteomes" id="UP000818029">
    <property type="component" value="Chromosome A05"/>
</dbReference>
<dbReference type="PANTHER" id="PTHR33116:SF84">
    <property type="entry name" value="RNA-DIRECTED DNA POLYMERASE"/>
    <property type="match status" value="1"/>
</dbReference>
<reference evidence="2" key="2">
    <citation type="submission" date="2025-08" db="UniProtKB">
        <authorList>
            <consortium name="RefSeq"/>
        </authorList>
    </citation>
    <scope>IDENTIFICATION</scope>
</reference>
<reference evidence="1" key="1">
    <citation type="journal article" date="2020" name="Nat. Genet.">
        <title>Genomic diversifications of five Gossypium allopolyploid species and their impact on cotton improvement.</title>
        <authorList>
            <person name="Chen Z.J."/>
            <person name="Sreedasyam A."/>
            <person name="Ando A."/>
            <person name="Song Q."/>
            <person name="De Santiago L.M."/>
            <person name="Hulse-Kemp A.M."/>
            <person name="Ding M."/>
            <person name="Ye W."/>
            <person name="Kirkbride R.C."/>
            <person name="Jenkins J."/>
            <person name="Plott C."/>
            <person name="Lovell J."/>
            <person name="Lin Y.M."/>
            <person name="Vaughn R."/>
            <person name="Liu B."/>
            <person name="Simpson S."/>
            <person name="Scheffler B.E."/>
            <person name="Wen L."/>
            <person name="Saski C.A."/>
            <person name="Grover C.E."/>
            <person name="Hu G."/>
            <person name="Conover J.L."/>
            <person name="Carlson J.W."/>
            <person name="Shu S."/>
            <person name="Boston L.B."/>
            <person name="Williams M."/>
            <person name="Peterson D.G."/>
            <person name="McGee K."/>
            <person name="Jones D.C."/>
            <person name="Wendel J.F."/>
            <person name="Stelly D.M."/>
            <person name="Grimwood J."/>
            <person name="Schmutz J."/>
        </authorList>
    </citation>
    <scope>NUCLEOTIDE SEQUENCE [LARGE SCALE GENOMIC DNA]</scope>
    <source>
        <strain evidence="1">cv. TM-1</strain>
    </source>
</reference>